<name>A0A8K0KCM5_LADFU</name>
<gene>
    <name evidence="3" type="ORF">J437_LFUL008877</name>
</gene>
<dbReference type="InterPro" id="IPR031600">
    <property type="entry name" value="DUF4706"/>
</dbReference>
<evidence type="ECO:0000256" key="1">
    <source>
        <dbReference type="SAM" id="MobiDB-lite"/>
    </source>
</evidence>
<feature type="compositionally biased region" description="Basic and acidic residues" evidence="1">
    <location>
        <begin position="254"/>
        <end position="270"/>
    </location>
</feature>
<evidence type="ECO:0000259" key="2">
    <source>
        <dbReference type="Pfam" id="PF15797"/>
    </source>
</evidence>
<feature type="region of interest" description="Disordered" evidence="1">
    <location>
        <begin position="127"/>
        <end position="284"/>
    </location>
</feature>
<organism evidence="3 4">
    <name type="scientific">Ladona fulva</name>
    <name type="common">Scarce chaser dragonfly</name>
    <name type="synonym">Libellula fulva</name>
    <dbReference type="NCBI Taxonomy" id="123851"/>
    <lineage>
        <taxon>Eukaryota</taxon>
        <taxon>Metazoa</taxon>
        <taxon>Ecdysozoa</taxon>
        <taxon>Arthropoda</taxon>
        <taxon>Hexapoda</taxon>
        <taxon>Insecta</taxon>
        <taxon>Pterygota</taxon>
        <taxon>Palaeoptera</taxon>
        <taxon>Odonata</taxon>
        <taxon>Epiprocta</taxon>
        <taxon>Anisoptera</taxon>
        <taxon>Libelluloidea</taxon>
        <taxon>Libellulidae</taxon>
        <taxon>Ladona</taxon>
    </lineage>
</organism>
<dbReference type="Proteomes" id="UP000792457">
    <property type="component" value="Unassembled WGS sequence"/>
</dbReference>
<protein>
    <recommendedName>
        <fullName evidence="2">DUF4706 domain-containing protein</fullName>
    </recommendedName>
</protein>
<dbReference type="AlphaFoldDB" id="A0A8K0KCM5"/>
<keyword evidence="4" id="KW-1185">Reference proteome</keyword>
<reference evidence="3" key="2">
    <citation type="submission" date="2017-10" db="EMBL/GenBank/DDBJ databases">
        <title>Ladona fulva Genome sequencing and assembly.</title>
        <authorList>
            <person name="Murali S."/>
            <person name="Richards S."/>
            <person name="Bandaranaike D."/>
            <person name="Bellair M."/>
            <person name="Blankenburg K."/>
            <person name="Chao H."/>
            <person name="Dinh H."/>
            <person name="Doddapaneni H."/>
            <person name="Dugan-Rocha S."/>
            <person name="Elkadiri S."/>
            <person name="Gnanaolivu R."/>
            <person name="Hernandez B."/>
            <person name="Skinner E."/>
            <person name="Javaid M."/>
            <person name="Lee S."/>
            <person name="Li M."/>
            <person name="Ming W."/>
            <person name="Munidasa M."/>
            <person name="Muniz J."/>
            <person name="Nguyen L."/>
            <person name="Hughes D."/>
            <person name="Osuji N."/>
            <person name="Pu L.-L."/>
            <person name="Puazo M."/>
            <person name="Qu C."/>
            <person name="Quiroz J."/>
            <person name="Raj R."/>
            <person name="Weissenberger G."/>
            <person name="Xin Y."/>
            <person name="Zou X."/>
            <person name="Han Y."/>
            <person name="Worley K."/>
            <person name="Muzny D."/>
            <person name="Gibbs R."/>
        </authorList>
    </citation>
    <scope>NUCLEOTIDE SEQUENCE</scope>
    <source>
        <strain evidence="3">Sampled in the wild</strain>
    </source>
</reference>
<feature type="domain" description="DUF4706" evidence="2">
    <location>
        <begin position="11"/>
        <end position="119"/>
    </location>
</feature>
<proteinExistence type="predicted"/>
<dbReference type="EMBL" id="KZ308584">
    <property type="protein sequence ID" value="KAG8231957.1"/>
    <property type="molecule type" value="Genomic_DNA"/>
</dbReference>
<feature type="compositionally biased region" description="Low complexity" evidence="1">
    <location>
        <begin position="231"/>
        <end position="243"/>
    </location>
</feature>
<evidence type="ECO:0000313" key="4">
    <source>
        <dbReference type="Proteomes" id="UP000792457"/>
    </source>
</evidence>
<feature type="compositionally biased region" description="Low complexity" evidence="1">
    <location>
        <begin position="204"/>
        <end position="215"/>
    </location>
</feature>
<comment type="caution">
    <text evidence="3">The sequence shown here is derived from an EMBL/GenBank/DDBJ whole genome shotgun (WGS) entry which is preliminary data.</text>
</comment>
<reference evidence="3" key="1">
    <citation type="submission" date="2013-04" db="EMBL/GenBank/DDBJ databases">
        <authorList>
            <person name="Qu J."/>
            <person name="Murali S.C."/>
            <person name="Bandaranaike D."/>
            <person name="Bellair M."/>
            <person name="Blankenburg K."/>
            <person name="Chao H."/>
            <person name="Dinh H."/>
            <person name="Doddapaneni H."/>
            <person name="Downs B."/>
            <person name="Dugan-Rocha S."/>
            <person name="Elkadiri S."/>
            <person name="Gnanaolivu R.D."/>
            <person name="Hernandez B."/>
            <person name="Javaid M."/>
            <person name="Jayaseelan J.C."/>
            <person name="Lee S."/>
            <person name="Li M."/>
            <person name="Ming W."/>
            <person name="Munidasa M."/>
            <person name="Muniz J."/>
            <person name="Nguyen L."/>
            <person name="Ongeri F."/>
            <person name="Osuji N."/>
            <person name="Pu L.-L."/>
            <person name="Puazo M."/>
            <person name="Qu C."/>
            <person name="Quiroz J."/>
            <person name="Raj R."/>
            <person name="Weissenberger G."/>
            <person name="Xin Y."/>
            <person name="Zou X."/>
            <person name="Han Y."/>
            <person name="Richards S."/>
            <person name="Worley K."/>
            <person name="Muzny D."/>
            <person name="Gibbs R."/>
        </authorList>
    </citation>
    <scope>NUCLEOTIDE SEQUENCE</scope>
    <source>
        <strain evidence="3">Sampled in the wild</strain>
    </source>
</reference>
<accession>A0A8K0KCM5</accession>
<dbReference type="OrthoDB" id="5984457at2759"/>
<dbReference type="Pfam" id="PF15797">
    <property type="entry name" value="DUF4706"/>
    <property type="match status" value="1"/>
</dbReference>
<sequence length="360" mass="40101">MSTSLCSIAEEYFNSINQLARRISADIQVKKEAYEEVWKCLSRKEQRQVMDETIIHPEAVLKYAAYPQDNPDYEYFPKLRLQTGEKYVVDEEGGKGVSLTWRDEHSAPFSWMTQSQLNLNVLCNKTGNTETIQPTKSKPKPSPPKRAPKPIENFEPPSIVLGGSSVKNPSNPNKSKSPNEKDSNKSVVQEENFLSKLRSKTAVLKLPPKGKTSKSSKGESESLVKPGGSCVIKIKPKTVIAKPKTPPPPPPPKPKKENRSPETKEADRESIGTWEEPANHGAHEEEMALLTRVKEDDIVKKNKDVSQEAKVEQYPVIEAKVSDTPALVPSASADLLATFNVDLNPSQDIPKTGFEFLDNW</sequence>
<evidence type="ECO:0000313" key="3">
    <source>
        <dbReference type="EMBL" id="KAG8231957.1"/>
    </source>
</evidence>
<feature type="compositionally biased region" description="Low complexity" evidence="1">
    <location>
        <begin position="164"/>
        <end position="176"/>
    </location>
</feature>
<dbReference type="PANTHER" id="PTHR34394:SF1">
    <property type="entry name" value="SIMILAR TO RIKEN CDNA 2310022B05"/>
    <property type="match status" value="1"/>
</dbReference>
<dbReference type="PANTHER" id="PTHR34394">
    <property type="entry name" value="SIMILAR TO RIKEN CDNA 2310022B05"/>
    <property type="match status" value="1"/>
</dbReference>